<feature type="region of interest" description="Disordered" evidence="1">
    <location>
        <begin position="78"/>
        <end position="97"/>
    </location>
</feature>
<dbReference type="RefSeq" id="WP_135354887.1">
    <property type="nucleotide sequence ID" value="NZ_AP025028.1"/>
</dbReference>
<sequence length="505" mass="59253">MTKEDLKIKWNGIYIIQRKWIENREERKKEALFVKKIREAENNTLEWEIPGLGYWKTNTPNESLPNEPENSFDSLITETETNPESDESKKYPETLSLSPPSRYISSISRWEDKKQKEFVRNFQKENRTPNLDQFIRLDFKKEFLLTDEEKTKLKLYSGNLKSELTYCLESDLCKGWEEILTLIRLQSIELSLSSGYFVIPKKTKKNLFYREITGLEIPKEVWAKKKEEAQELFQLTKNRFFSFYDPTSFQDWETIGGKVHSIYTENLEFTDMDTYPKAAAKIKITLTNASLTNDSNLLLTYQTRSNHYEKLVSGIYSYHLISKNCTNELFRYLNIFYPDPATRKERLGGTVSEKTNSLSFVPAIAYHQVKSNYKTKEPKQFLSYRLAKKREANLGFFSNIKEDVTFFSSTYKKNSFDPSFVFFTDDTIGLRPIYGLTNITWGIGNTGIGLFYLPWDKGKRLKQAAEGVFFSLPEIFFFNIRKGFFPYVTSEDLPKSYLQENLQTK</sequence>
<accession>A0ABM7ULJ9</accession>
<evidence type="ECO:0000256" key="1">
    <source>
        <dbReference type="SAM" id="MobiDB-lite"/>
    </source>
</evidence>
<gene>
    <name evidence="2" type="ORF">LPTSP3_g27900</name>
</gene>
<evidence type="ECO:0000313" key="2">
    <source>
        <dbReference type="EMBL" id="BDA79860.1"/>
    </source>
</evidence>
<protein>
    <recommendedName>
        <fullName evidence="4">DUF4105 domain-containing protein</fullName>
    </recommendedName>
</protein>
<dbReference type="EMBL" id="AP025028">
    <property type="protein sequence ID" value="BDA79860.1"/>
    <property type="molecule type" value="Genomic_DNA"/>
</dbReference>
<organism evidence="2 3">
    <name type="scientific">Leptospira kobayashii</name>
    <dbReference type="NCBI Taxonomy" id="1917830"/>
    <lineage>
        <taxon>Bacteria</taxon>
        <taxon>Pseudomonadati</taxon>
        <taxon>Spirochaetota</taxon>
        <taxon>Spirochaetia</taxon>
        <taxon>Leptospirales</taxon>
        <taxon>Leptospiraceae</taxon>
        <taxon>Leptospira</taxon>
    </lineage>
</organism>
<reference evidence="2 3" key="1">
    <citation type="submission" date="2021-08" db="EMBL/GenBank/DDBJ databases">
        <title>Complete genome sequence of Leptospira kobayashii strain E30.</title>
        <authorList>
            <person name="Nakao R."/>
            <person name="Nakamura S."/>
            <person name="Masuzawa T."/>
            <person name="Koizumi N."/>
        </authorList>
    </citation>
    <scope>NUCLEOTIDE SEQUENCE [LARGE SCALE GENOMIC DNA]</scope>
    <source>
        <strain evidence="2 3">E30</strain>
    </source>
</reference>
<proteinExistence type="predicted"/>
<dbReference type="Proteomes" id="UP000245263">
    <property type="component" value="Chromosome 1"/>
</dbReference>
<evidence type="ECO:0000313" key="3">
    <source>
        <dbReference type="Proteomes" id="UP000245263"/>
    </source>
</evidence>
<keyword evidence="3" id="KW-1185">Reference proteome</keyword>
<evidence type="ECO:0008006" key="4">
    <source>
        <dbReference type="Google" id="ProtNLM"/>
    </source>
</evidence>
<name>A0ABM7ULJ9_9LEPT</name>